<sequence>MSAAMSAPARPASPGDVVALQYGNAYRMLGVPLIILGAVVALTVAISVIVLRAGGDLGRADFNASVLYSVLGYTVAIGVQNVSSSFPFALALGSTRRTFVLGNLVTALAQSLLVAVLSVALLGVEVATRGWFIGASAFGSVLLGDGDPLVLGGVVFATMLGALSVGGVFGACWIRFGARGPLVLSLGAAVVVVLLLLPQIVGLAAAFRPWWIAVGIAALIGLATVGEYLFLRRASVR</sequence>
<evidence type="ECO:0000313" key="2">
    <source>
        <dbReference type="EMBL" id="RIX28688.1"/>
    </source>
</evidence>
<dbReference type="EMBL" id="QXTG01000002">
    <property type="protein sequence ID" value="RIX28688.1"/>
    <property type="molecule type" value="Genomic_DNA"/>
</dbReference>
<evidence type="ECO:0000313" key="3">
    <source>
        <dbReference type="Proteomes" id="UP000265742"/>
    </source>
</evidence>
<evidence type="ECO:0000256" key="1">
    <source>
        <dbReference type="SAM" id="Phobius"/>
    </source>
</evidence>
<comment type="caution">
    <text evidence="2">The sequence shown here is derived from an EMBL/GenBank/DDBJ whole genome shotgun (WGS) entry which is preliminary data.</text>
</comment>
<dbReference type="AlphaFoldDB" id="A0A3A1TYM2"/>
<feature type="transmembrane region" description="Helical" evidence="1">
    <location>
        <begin position="210"/>
        <end position="231"/>
    </location>
</feature>
<keyword evidence="1" id="KW-0812">Transmembrane</keyword>
<keyword evidence="1" id="KW-1133">Transmembrane helix</keyword>
<dbReference type="OrthoDB" id="3724330at2"/>
<feature type="transmembrane region" description="Helical" evidence="1">
    <location>
        <begin position="70"/>
        <end position="92"/>
    </location>
</feature>
<protein>
    <submittedName>
        <fullName evidence="2">Uncharacterized protein</fullName>
    </submittedName>
</protein>
<feature type="transmembrane region" description="Helical" evidence="1">
    <location>
        <begin position="181"/>
        <end position="204"/>
    </location>
</feature>
<proteinExistence type="predicted"/>
<keyword evidence="3" id="KW-1185">Reference proteome</keyword>
<feature type="transmembrane region" description="Helical" evidence="1">
    <location>
        <begin position="29"/>
        <end position="50"/>
    </location>
</feature>
<dbReference type="Proteomes" id="UP000265742">
    <property type="component" value="Unassembled WGS sequence"/>
</dbReference>
<name>A0A3A1TYM2_9MICO</name>
<organism evidence="2 3">
    <name type="scientific">Amnibacterium setariae</name>
    <dbReference type="NCBI Taxonomy" id="2306585"/>
    <lineage>
        <taxon>Bacteria</taxon>
        <taxon>Bacillati</taxon>
        <taxon>Actinomycetota</taxon>
        <taxon>Actinomycetes</taxon>
        <taxon>Micrococcales</taxon>
        <taxon>Microbacteriaceae</taxon>
        <taxon>Amnibacterium</taxon>
    </lineage>
</organism>
<gene>
    <name evidence="2" type="ORF">D1781_14925</name>
</gene>
<dbReference type="RefSeq" id="WP_119482997.1">
    <property type="nucleotide sequence ID" value="NZ_QXTG01000002.1"/>
</dbReference>
<reference evidence="3" key="1">
    <citation type="submission" date="2018-09" db="EMBL/GenBank/DDBJ databases">
        <authorList>
            <person name="Kim I."/>
        </authorList>
    </citation>
    <scope>NUCLEOTIDE SEQUENCE [LARGE SCALE GENOMIC DNA]</scope>
    <source>
        <strain evidence="3">DD4a</strain>
    </source>
</reference>
<accession>A0A3A1TYM2</accession>
<keyword evidence="1" id="KW-0472">Membrane</keyword>
<feature type="transmembrane region" description="Helical" evidence="1">
    <location>
        <begin position="149"/>
        <end position="174"/>
    </location>
</feature>
<feature type="transmembrane region" description="Helical" evidence="1">
    <location>
        <begin position="99"/>
        <end position="122"/>
    </location>
</feature>